<dbReference type="eggNOG" id="ENOG502RGHA">
    <property type="taxonomic scope" value="Eukaryota"/>
</dbReference>
<sequence length="93" mass="10280">MHFQCIIAGFTPEDEEKRIYWKEDFTPHPGHETKSSRKGKERASLGVESSTKARSREKKDRSSLGEGSKSPRVASKESGITKPTTSREAGSGN</sequence>
<proteinExistence type="predicted"/>
<dbReference type="GeneID" id="19334515"/>
<organism evidence="2 3">
    <name type="scientific">Pseudocercospora fijiensis (strain CIRAD86)</name>
    <name type="common">Black leaf streak disease fungus</name>
    <name type="synonym">Mycosphaerella fijiensis</name>
    <dbReference type="NCBI Taxonomy" id="383855"/>
    <lineage>
        <taxon>Eukaryota</taxon>
        <taxon>Fungi</taxon>
        <taxon>Dikarya</taxon>
        <taxon>Ascomycota</taxon>
        <taxon>Pezizomycotina</taxon>
        <taxon>Dothideomycetes</taxon>
        <taxon>Dothideomycetidae</taxon>
        <taxon>Mycosphaerellales</taxon>
        <taxon>Mycosphaerellaceae</taxon>
        <taxon>Pseudocercospora</taxon>
    </lineage>
</organism>
<keyword evidence="3" id="KW-1185">Reference proteome</keyword>
<dbReference type="OrthoDB" id="5372011at2759"/>
<evidence type="ECO:0000313" key="3">
    <source>
        <dbReference type="Proteomes" id="UP000016932"/>
    </source>
</evidence>
<feature type="compositionally biased region" description="Polar residues" evidence="1">
    <location>
        <begin position="81"/>
        <end position="93"/>
    </location>
</feature>
<evidence type="ECO:0000313" key="2">
    <source>
        <dbReference type="EMBL" id="EME87320.1"/>
    </source>
</evidence>
<feature type="compositionally biased region" description="Basic and acidic residues" evidence="1">
    <location>
        <begin position="16"/>
        <end position="35"/>
    </location>
</feature>
<evidence type="ECO:0000256" key="1">
    <source>
        <dbReference type="SAM" id="MobiDB-lite"/>
    </source>
</evidence>
<dbReference type="HOGENOM" id="CLU_2400627_0_0_1"/>
<gene>
    <name evidence="2" type="ORF">MYCFIDRAFT_180915</name>
</gene>
<dbReference type="RefSeq" id="XP_007920806.1">
    <property type="nucleotide sequence ID" value="XM_007922615.1"/>
</dbReference>
<accession>N1Q5Q1</accession>
<name>N1Q5Q1_PSEFD</name>
<feature type="region of interest" description="Disordered" evidence="1">
    <location>
        <begin position="16"/>
        <end position="93"/>
    </location>
</feature>
<dbReference type="KEGG" id="pfj:MYCFIDRAFT_180915"/>
<dbReference type="Proteomes" id="UP000016932">
    <property type="component" value="Unassembled WGS sequence"/>
</dbReference>
<dbReference type="EMBL" id="KB446555">
    <property type="protein sequence ID" value="EME87320.1"/>
    <property type="molecule type" value="Genomic_DNA"/>
</dbReference>
<reference evidence="2 3" key="1">
    <citation type="journal article" date="2012" name="PLoS Pathog.">
        <title>Diverse lifestyles and strategies of plant pathogenesis encoded in the genomes of eighteen Dothideomycetes fungi.</title>
        <authorList>
            <person name="Ohm R.A."/>
            <person name="Feau N."/>
            <person name="Henrissat B."/>
            <person name="Schoch C.L."/>
            <person name="Horwitz B.A."/>
            <person name="Barry K.W."/>
            <person name="Condon B.J."/>
            <person name="Copeland A.C."/>
            <person name="Dhillon B."/>
            <person name="Glaser F."/>
            <person name="Hesse C.N."/>
            <person name="Kosti I."/>
            <person name="LaButti K."/>
            <person name="Lindquist E.A."/>
            <person name="Lucas S."/>
            <person name="Salamov A.A."/>
            <person name="Bradshaw R.E."/>
            <person name="Ciuffetti L."/>
            <person name="Hamelin R.C."/>
            <person name="Kema G.H.J."/>
            <person name="Lawrence C."/>
            <person name="Scott J.A."/>
            <person name="Spatafora J.W."/>
            <person name="Turgeon B.G."/>
            <person name="de Wit P.J.G.M."/>
            <person name="Zhong S."/>
            <person name="Goodwin S.B."/>
            <person name="Grigoriev I.V."/>
        </authorList>
    </citation>
    <scope>NUCLEOTIDE SEQUENCE [LARGE SCALE GENOMIC DNA]</scope>
    <source>
        <strain evidence="2 3">CIRAD86</strain>
    </source>
</reference>
<dbReference type="AlphaFoldDB" id="N1Q5Q1"/>
<dbReference type="VEuPathDB" id="FungiDB:MYCFIDRAFT_180915"/>
<protein>
    <submittedName>
        <fullName evidence="2">Uncharacterized protein</fullName>
    </submittedName>
</protein>